<evidence type="ECO:0000313" key="4">
    <source>
        <dbReference type="Proteomes" id="UP001221838"/>
    </source>
</evidence>
<feature type="compositionally biased region" description="Basic and acidic residues" evidence="1">
    <location>
        <begin position="78"/>
        <end position="88"/>
    </location>
</feature>
<evidence type="ECO:0000313" key="3">
    <source>
        <dbReference type="EMBL" id="MDC0711106.1"/>
    </source>
</evidence>
<name>A0ABT5DFH8_9BACT</name>
<reference evidence="3 4" key="1">
    <citation type="submission" date="2022-11" db="EMBL/GenBank/DDBJ databases">
        <title>Minimal conservation of predation-associated metabolite biosynthetic gene clusters underscores biosynthetic potential of Myxococcota including descriptions for ten novel species: Archangium lansinium sp. nov., Myxococcus landrumus sp. nov., Nannocystis bai.</title>
        <authorList>
            <person name="Ahearne A."/>
            <person name="Stevens C."/>
            <person name="Dowd S."/>
        </authorList>
    </citation>
    <scope>NUCLEOTIDE SEQUENCE [LARGE SCALE GENOMIC DNA]</scope>
    <source>
        <strain evidence="3 4">NCWAL01</strain>
    </source>
</reference>
<sequence>MHISPLLLVLLPLILETTLPASEANLACHPRLNGFIGVELVGLPDASVSSEDARGFAAGSRAGKPFTKKGKAIVKERNAAQNDGKNRCENCGTETVSPKKHEKDVTPPPNEAHVDHIVPKAKEGAGEPDNGQVLCRDCNLEKSDKAP</sequence>
<organism evidence="3 4">
    <name type="scientific">Stigmatella ashevillensis</name>
    <dbReference type="NCBI Taxonomy" id="2995309"/>
    <lineage>
        <taxon>Bacteria</taxon>
        <taxon>Pseudomonadati</taxon>
        <taxon>Myxococcota</taxon>
        <taxon>Myxococcia</taxon>
        <taxon>Myxococcales</taxon>
        <taxon>Cystobacterineae</taxon>
        <taxon>Archangiaceae</taxon>
        <taxon>Stigmatella</taxon>
    </lineage>
</organism>
<dbReference type="Pfam" id="PF01844">
    <property type="entry name" value="HNH"/>
    <property type="match status" value="1"/>
</dbReference>
<dbReference type="Proteomes" id="UP001221838">
    <property type="component" value="Unassembled WGS sequence"/>
</dbReference>
<dbReference type="GO" id="GO:0004519">
    <property type="term" value="F:endonuclease activity"/>
    <property type="evidence" value="ECO:0007669"/>
    <property type="project" value="UniProtKB-KW"/>
</dbReference>
<keyword evidence="3" id="KW-0378">Hydrolase</keyword>
<protein>
    <submittedName>
        <fullName evidence="3">HNH endonuclease signature motif containing protein</fullName>
    </submittedName>
</protein>
<dbReference type="InterPro" id="IPR003615">
    <property type="entry name" value="HNH_nuc"/>
</dbReference>
<gene>
    <name evidence="3" type="ORF">POL68_21735</name>
</gene>
<keyword evidence="3" id="KW-0255">Endonuclease</keyword>
<feature type="domain" description="HNH" evidence="2">
    <location>
        <begin position="88"/>
        <end position="145"/>
    </location>
</feature>
<dbReference type="RefSeq" id="WP_272141068.1">
    <property type="nucleotide sequence ID" value="NZ_JAQNDM010000002.1"/>
</dbReference>
<evidence type="ECO:0000256" key="1">
    <source>
        <dbReference type="SAM" id="MobiDB-lite"/>
    </source>
</evidence>
<feature type="compositionally biased region" description="Basic and acidic residues" evidence="1">
    <location>
        <begin position="138"/>
        <end position="147"/>
    </location>
</feature>
<comment type="caution">
    <text evidence="3">The sequence shown here is derived from an EMBL/GenBank/DDBJ whole genome shotgun (WGS) entry which is preliminary data.</text>
</comment>
<proteinExistence type="predicted"/>
<dbReference type="Gene3D" id="1.10.30.50">
    <property type="match status" value="1"/>
</dbReference>
<dbReference type="EMBL" id="JAQNDM010000002">
    <property type="protein sequence ID" value="MDC0711106.1"/>
    <property type="molecule type" value="Genomic_DNA"/>
</dbReference>
<feature type="region of interest" description="Disordered" evidence="1">
    <location>
        <begin position="78"/>
        <end position="147"/>
    </location>
</feature>
<dbReference type="InterPro" id="IPR002711">
    <property type="entry name" value="HNH"/>
</dbReference>
<evidence type="ECO:0000259" key="2">
    <source>
        <dbReference type="Pfam" id="PF01844"/>
    </source>
</evidence>
<keyword evidence="4" id="KW-1185">Reference proteome</keyword>
<dbReference type="CDD" id="cd00085">
    <property type="entry name" value="HNHc"/>
    <property type="match status" value="1"/>
</dbReference>
<accession>A0ABT5DFH8</accession>
<feature type="compositionally biased region" description="Basic and acidic residues" evidence="1">
    <location>
        <begin position="112"/>
        <end position="125"/>
    </location>
</feature>
<keyword evidence="3" id="KW-0540">Nuclease</keyword>